<dbReference type="RefSeq" id="WP_023154260.1">
    <property type="nucleotide sequence ID" value="NZ_CAXUAD010000001.1"/>
</dbReference>
<accession>A0A8S7TUW4</accession>
<sequence>MKFLDDIITSLAGNAKTKINDPFVGAFIFSWLICNWNHLSLLFWGEGKTSERINLFYEYISRTPILGWNELFVFPFLAASFYLFIFPWLSLFINTVQSLSQKKLHKQAIDIELVKIKQQQELNKERLRTNPNKQFLEQLVQQDIDKRKLILEHIRQRSLRLEVKAIEAKSKAEEQEAITQAAKNKESISKLELDKKNKQAELEKIRFENDSAKARAVHASNRFPSAYYLMLKIDESLRSDNIHVSLKTLGSIASSLFGYTDFNELLDDKNFNNETLSKVKYVYYDDKLAKRLEQIVLEENSDNEDFSADLIFDHLDMLFDNIPFKLISGDHLAELCREEFEKNPFDAFDSDGVSGAIAESDTIFENIDDITVEQYYFNNGFYAELSANVSGQHYKEEDVSGRDMTVSVIMQCNVLVGKLGLGDIEQGEIKGTLSDID</sequence>
<keyword evidence="2" id="KW-0812">Transmembrane</keyword>
<keyword evidence="2" id="KW-0472">Membrane</keyword>
<feature type="transmembrane region" description="Helical" evidence="2">
    <location>
        <begin position="65"/>
        <end position="89"/>
    </location>
</feature>
<dbReference type="Proteomes" id="UP000537181">
    <property type="component" value="Unassembled WGS sequence"/>
</dbReference>
<feature type="coiled-coil region" evidence="1">
    <location>
        <begin position="156"/>
        <end position="215"/>
    </location>
</feature>
<comment type="caution">
    <text evidence="3">The sequence shown here is derived from an EMBL/GenBank/DDBJ whole genome shotgun (WGS) entry which is preliminary data.</text>
</comment>
<keyword evidence="2" id="KW-1133">Transmembrane helix</keyword>
<dbReference type="EMBL" id="AASWKX010000042">
    <property type="protein sequence ID" value="EFH6167945.1"/>
    <property type="molecule type" value="Genomic_DNA"/>
</dbReference>
<evidence type="ECO:0000313" key="3">
    <source>
        <dbReference type="EMBL" id="EFH6167945.1"/>
    </source>
</evidence>
<evidence type="ECO:0000256" key="1">
    <source>
        <dbReference type="SAM" id="Coils"/>
    </source>
</evidence>
<gene>
    <name evidence="3" type="ORF">GAJ12_23300</name>
</gene>
<evidence type="ECO:0000256" key="2">
    <source>
        <dbReference type="SAM" id="Phobius"/>
    </source>
</evidence>
<protein>
    <submittedName>
        <fullName evidence="3">Uncharacterized protein</fullName>
    </submittedName>
</protein>
<organism evidence="3 4">
    <name type="scientific">Escherichia coli</name>
    <dbReference type="NCBI Taxonomy" id="562"/>
    <lineage>
        <taxon>Bacteria</taxon>
        <taxon>Pseudomonadati</taxon>
        <taxon>Pseudomonadota</taxon>
        <taxon>Gammaproteobacteria</taxon>
        <taxon>Enterobacterales</taxon>
        <taxon>Enterobacteriaceae</taxon>
        <taxon>Escherichia</taxon>
    </lineage>
</organism>
<reference evidence="3 4" key="1">
    <citation type="submission" date="2019-12" db="EMBL/GenBank/DDBJ databases">
        <authorList>
            <consortium name="NARMS: The National Antimicrobial Resistance Monitoring System"/>
        </authorList>
    </citation>
    <scope>NUCLEOTIDE SEQUENCE [LARGE SCALE GENOMIC DNA]</scope>
    <source>
        <strain evidence="3 4">CVM N19EC0596</strain>
    </source>
</reference>
<keyword evidence="1" id="KW-0175">Coiled coil</keyword>
<evidence type="ECO:0000313" key="4">
    <source>
        <dbReference type="Proteomes" id="UP000537181"/>
    </source>
</evidence>
<feature type="transmembrane region" description="Helical" evidence="2">
    <location>
        <begin position="23"/>
        <end position="44"/>
    </location>
</feature>
<name>A0A8S7TUW4_ECOLX</name>
<proteinExistence type="predicted"/>
<dbReference type="AlphaFoldDB" id="A0A8S7TUW4"/>